<dbReference type="GO" id="GO:0006261">
    <property type="term" value="P:DNA-templated DNA replication"/>
    <property type="evidence" value="ECO:0007669"/>
    <property type="project" value="TreeGrafter"/>
</dbReference>
<comment type="subcellular location">
    <subcellularLocation>
        <location evidence="1">Nucleus</location>
    </subcellularLocation>
</comment>
<keyword evidence="2" id="KW-0539">Nucleus</keyword>
<evidence type="ECO:0000313" key="5">
    <source>
        <dbReference type="Proteomes" id="UP001438707"/>
    </source>
</evidence>
<dbReference type="PANTHER" id="PTHR13489:SF0">
    <property type="entry name" value="MINI-CHROMOSOME MAINTENANCE COMPLEX-BINDING PROTEIN"/>
    <property type="match status" value="1"/>
</dbReference>
<dbReference type="Pfam" id="PF09739">
    <property type="entry name" value="MCM_bind"/>
    <property type="match status" value="1"/>
</dbReference>
<comment type="caution">
    <text evidence="4">The sequence shown here is derived from an EMBL/GenBank/DDBJ whole genome shotgun (WGS) entry which is preliminary data.</text>
</comment>
<dbReference type="PANTHER" id="PTHR13489">
    <property type="entry name" value="MINI-CHROMOSOME MAINTENANCE COMPLEX-BINDING PROTEIN"/>
    <property type="match status" value="1"/>
</dbReference>
<dbReference type="AlphaFoldDB" id="A0AAW1QH70"/>
<reference evidence="4 5" key="1">
    <citation type="journal article" date="2024" name="Nat. Commun.">
        <title>Phylogenomics reveals the evolutionary origins of lichenization in chlorophyte algae.</title>
        <authorList>
            <person name="Puginier C."/>
            <person name="Libourel C."/>
            <person name="Otte J."/>
            <person name="Skaloud P."/>
            <person name="Haon M."/>
            <person name="Grisel S."/>
            <person name="Petersen M."/>
            <person name="Berrin J.G."/>
            <person name="Delaux P.M."/>
            <person name="Dal Grande F."/>
            <person name="Keller J."/>
        </authorList>
    </citation>
    <scope>NUCLEOTIDE SEQUENCE [LARGE SCALE GENOMIC DNA]</scope>
    <source>
        <strain evidence="4 5">SAG 2145</strain>
    </source>
</reference>
<dbReference type="Proteomes" id="UP001438707">
    <property type="component" value="Unassembled WGS sequence"/>
</dbReference>
<feature type="region of interest" description="Disordered" evidence="3">
    <location>
        <begin position="165"/>
        <end position="191"/>
    </location>
</feature>
<evidence type="ECO:0000256" key="2">
    <source>
        <dbReference type="ARBA" id="ARBA00023242"/>
    </source>
</evidence>
<evidence type="ECO:0008006" key="6">
    <source>
        <dbReference type="Google" id="ProtNLM"/>
    </source>
</evidence>
<feature type="region of interest" description="Disordered" evidence="3">
    <location>
        <begin position="130"/>
        <end position="153"/>
    </location>
</feature>
<proteinExistence type="predicted"/>
<accession>A0AAW1QH70</accession>
<dbReference type="GO" id="GO:0003682">
    <property type="term" value="F:chromatin binding"/>
    <property type="evidence" value="ECO:0007669"/>
    <property type="project" value="TreeGrafter"/>
</dbReference>
<dbReference type="InterPro" id="IPR019140">
    <property type="entry name" value="MCM_complex-bd"/>
</dbReference>
<evidence type="ECO:0000256" key="1">
    <source>
        <dbReference type="ARBA" id="ARBA00004123"/>
    </source>
</evidence>
<dbReference type="EMBL" id="JALJOS010000045">
    <property type="protein sequence ID" value="KAK9820667.1"/>
    <property type="molecule type" value="Genomic_DNA"/>
</dbReference>
<feature type="compositionally biased region" description="Basic and acidic residues" evidence="3">
    <location>
        <begin position="141"/>
        <end position="153"/>
    </location>
</feature>
<dbReference type="GO" id="GO:0005634">
    <property type="term" value="C:nucleus"/>
    <property type="evidence" value="ECO:0007669"/>
    <property type="project" value="UniProtKB-SubCell"/>
</dbReference>
<evidence type="ECO:0000256" key="3">
    <source>
        <dbReference type="SAM" id="MobiDB-lite"/>
    </source>
</evidence>
<name>A0AAW1QH70_9CHLO</name>
<protein>
    <recommendedName>
        <fullName evidence="6">Mini-chromosome maintenance complex-binding protein</fullName>
    </recommendedName>
</protein>
<evidence type="ECO:0000313" key="4">
    <source>
        <dbReference type="EMBL" id="KAK9820667.1"/>
    </source>
</evidence>
<organism evidence="4 5">
    <name type="scientific">Apatococcus lobatus</name>
    <dbReference type="NCBI Taxonomy" id="904363"/>
    <lineage>
        <taxon>Eukaryota</taxon>
        <taxon>Viridiplantae</taxon>
        <taxon>Chlorophyta</taxon>
        <taxon>core chlorophytes</taxon>
        <taxon>Trebouxiophyceae</taxon>
        <taxon>Chlorellales</taxon>
        <taxon>Chlorellaceae</taxon>
        <taxon>Apatococcus</taxon>
    </lineage>
</organism>
<gene>
    <name evidence="4" type="ORF">WJX74_003228</name>
</gene>
<sequence>MAGATKLQEVLGSLPQAFEAIPDQNTFYRRAEQELRRCLADQLLQVFPLNGVRPEILQSGSLVRFAGMVQDMPDPEYFLGAYSDSAGAAWQTTAFSDAAVPSTSEHRAIWERKPLLCIPVPGQNTPRATASAVLAGSTDTKGMKRGRDEEGSAMECDGHQADAACGAQQPIGKQQRSSEAAVHTAPAGSPANPADYEGACMVYLHGDASCAKLNSVIHAVGVLSLVPDLAQVPDDGPANELATPPLPTSLVPRLHAILVEPESSGASQQQWSPEQIKPQREATLELLTSVCGGDALAAEYLLLQLVSKVTRHQEGDAVGTVCLNLTRCPGPSAGGNSNTSASEQGSGFGQALAAALRGLGKRCVELPLTMQGLNARSWTPAQITATGRLQTASLQFASGSQLLVDETVLKDGRLAATGVHNLQALKRIIEQQKVEYDFGFYKLPQPSDAPVTILSEGRMLLQTLLQSSKSLALPLQPTSSLGTLERVKQQLQHPAASAAAAYVESMRLLDCAIEGSMVEHLQRDMAARRQADRSIDGQHFHNWLSLVKALAASHGESSVTEKRWQDMHRLEHLRQERL</sequence>
<keyword evidence="5" id="KW-1185">Reference proteome</keyword>